<dbReference type="AlphaFoldDB" id="A0A7X0H990"/>
<name>A0A7X0H990_9BACT</name>
<evidence type="ECO:0000259" key="1">
    <source>
        <dbReference type="Pfam" id="PF21831"/>
    </source>
</evidence>
<feature type="domain" description="DUF6891" evidence="1">
    <location>
        <begin position="24"/>
        <end position="210"/>
    </location>
</feature>
<evidence type="ECO:0000313" key="3">
    <source>
        <dbReference type="Proteomes" id="UP000541810"/>
    </source>
</evidence>
<evidence type="ECO:0000313" key="2">
    <source>
        <dbReference type="EMBL" id="MBB6431629.1"/>
    </source>
</evidence>
<dbReference type="EMBL" id="JACHGY010000001">
    <property type="protein sequence ID" value="MBB6431629.1"/>
    <property type="molecule type" value="Genomic_DNA"/>
</dbReference>
<dbReference type="Proteomes" id="UP000541810">
    <property type="component" value="Unassembled WGS sequence"/>
</dbReference>
<dbReference type="Pfam" id="PF21831">
    <property type="entry name" value="DUF6891"/>
    <property type="match status" value="1"/>
</dbReference>
<accession>A0A7X0H990</accession>
<protein>
    <recommendedName>
        <fullName evidence="1">DUF6891 domain-containing protein</fullName>
    </recommendedName>
</protein>
<reference evidence="2 3" key="1">
    <citation type="submission" date="2020-08" db="EMBL/GenBank/DDBJ databases">
        <title>Genomic Encyclopedia of Type Strains, Phase IV (KMG-IV): sequencing the most valuable type-strain genomes for metagenomic binning, comparative biology and taxonomic classification.</title>
        <authorList>
            <person name="Goeker M."/>
        </authorList>
    </citation>
    <scope>NUCLEOTIDE SEQUENCE [LARGE SCALE GENOMIC DNA]</scope>
    <source>
        <strain evidence="2 3">DSM 103725</strain>
    </source>
</reference>
<organism evidence="2 3">
    <name type="scientific">Algisphaera agarilytica</name>
    <dbReference type="NCBI Taxonomy" id="1385975"/>
    <lineage>
        <taxon>Bacteria</taxon>
        <taxon>Pseudomonadati</taxon>
        <taxon>Planctomycetota</taxon>
        <taxon>Phycisphaerae</taxon>
        <taxon>Phycisphaerales</taxon>
        <taxon>Phycisphaeraceae</taxon>
        <taxon>Algisphaera</taxon>
    </lineage>
</organism>
<dbReference type="InterPro" id="IPR054186">
    <property type="entry name" value="DUF6891"/>
</dbReference>
<proteinExistence type="predicted"/>
<gene>
    <name evidence="2" type="ORF">HNQ40_003435</name>
</gene>
<sequence>MFGWFKRKNSNNTSITDDGSSLKEAINEVTGYIERDVASGFADLNNVVDRALEVLEDEHDIVALRPHAESALNSAIANHLKAEQTWPEKTDCDRFDMAYASLEDKGVVCRHNFSCCGTCASAEIWDEIQAEQDKGREIIGCAHYHEQDTESAVEGYGVYLSYGSVLEGEQPSVDIGLMIAHAMREQGLEVTWDETLAKRIHVKLDWKRRLAKPDA</sequence>
<comment type="caution">
    <text evidence="2">The sequence shown here is derived from an EMBL/GenBank/DDBJ whole genome shotgun (WGS) entry which is preliminary data.</text>
</comment>
<dbReference type="RefSeq" id="WP_184679084.1">
    <property type="nucleotide sequence ID" value="NZ_JACHGY010000001.1"/>
</dbReference>
<keyword evidence="3" id="KW-1185">Reference proteome</keyword>